<dbReference type="RefSeq" id="WP_104207032.1">
    <property type="nucleotide sequence ID" value="NZ_PHHC01000096.1"/>
</dbReference>
<dbReference type="Proteomes" id="UP000239425">
    <property type="component" value="Unassembled WGS sequence"/>
</dbReference>
<comment type="caution">
    <text evidence="2">The sequence shown here is derived from an EMBL/GenBank/DDBJ whole genome shotgun (WGS) entry which is preliminary data.</text>
</comment>
<dbReference type="AlphaFoldDB" id="A0A2S5R8A1"/>
<proteinExistence type="predicted"/>
<protein>
    <recommendedName>
        <fullName evidence="4">Transposase IS4-like domain-containing protein</fullName>
    </recommendedName>
</protein>
<gene>
    <name evidence="2" type="ORF">HCUR_01060</name>
</gene>
<feature type="region of interest" description="Disordered" evidence="1">
    <location>
        <begin position="1"/>
        <end position="33"/>
    </location>
</feature>
<sequence>MSDRRIDSHSVKTAGPCAQQEIDGGKKIKGRKRHRVMDTQGTLVQGTVHEVNQHNTVGGAIFFKRLCKISDTQKRFRRFRV</sequence>
<organism evidence="2 3">
    <name type="scientific">Holospora curviuscula</name>
    <dbReference type="NCBI Taxonomy" id="1082868"/>
    <lineage>
        <taxon>Bacteria</taxon>
        <taxon>Pseudomonadati</taxon>
        <taxon>Pseudomonadota</taxon>
        <taxon>Alphaproteobacteria</taxon>
        <taxon>Holosporales</taxon>
        <taxon>Holosporaceae</taxon>
        <taxon>Holospora</taxon>
    </lineage>
</organism>
<accession>A0A2S5R8A1</accession>
<keyword evidence="3" id="KW-1185">Reference proteome</keyword>
<evidence type="ECO:0000256" key="1">
    <source>
        <dbReference type="SAM" id="MobiDB-lite"/>
    </source>
</evidence>
<reference evidence="2 3" key="1">
    <citation type="submission" date="2017-11" db="EMBL/GenBank/DDBJ databases">
        <title>Comparative genomic analysis of Holospora spp., intranuclear symbionts of paramecia.</title>
        <authorList>
            <person name="Garushyants S.K."/>
            <person name="Beliavskaya A."/>
            <person name="Malko D.B."/>
            <person name="Logacheva M.D."/>
            <person name="Rautian M.S."/>
            <person name="Gelfand M.S."/>
        </authorList>
    </citation>
    <scope>NUCLEOTIDE SEQUENCE [LARGE SCALE GENOMIC DNA]</scope>
    <source>
        <strain evidence="3">02AZ16</strain>
    </source>
</reference>
<dbReference type="EMBL" id="PHHC01000096">
    <property type="protein sequence ID" value="PPE03517.1"/>
    <property type="molecule type" value="Genomic_DNA"/>
</dbReference>
<name>A0A2S5R8A1_9PROT</name>
<evidence type="ECO:0008006" key="4">
    <source>
        <dbReference type="Google" id="ProtNLM"/>
    </source>
</evidence>
<feature type="compositionally biased region" description="Basic and acidic residues" evidence="1">
    <location>
        <begin position="1"/>
        <end position="10"/>
    </location>
</feature>
<evidence type="ECO:0000313" key="3">
    <source>
        <dbReference type="Proteomes" id="UP000239425"/>
    </source>
</evidence>
<evidence type="ECO:0000313" key="2">
    <source>
        <dbReference type="EMBL" id="PPE03517.1"/>
    </source>
</evidence>